<name>A0ABQ9HX87_9NEOP</name>
<gene>
    <name evidence="2" type="ORF">PR048_008459</name>
</gene>
<keyword evidence="3" id="KW-1185">Reference proteome</keyword>
<proteinExistence type="predicted"/>
<accession>A0ABQ9HX87</accession>
<reference evidence="2 3" key="1">
    <citation type="submission" date="2023-02" db="EMBL/GenBank/DDBJ databases">
        <title>LHISI_Scaffold_Assembly.</title>
        <authorList>
            <person name="Stuart O.P."/>
            <person name="Cleave R."/>
            <person name="Magrath M.J.L."/>
            <person name="Mikheyev A.S."/>
        </authorList>
    </citation>
    <scope>NUCLEOTIDE SEQUENCE [LARGE SCALE GENOMIC DNA]</scope>
    <source>
        <strain evidence="2">Daus_M_001</strain>
        <tissue evidence="2">Leg muscle</tissue>
    </source>
</reference>
<dbReference type="Proteomes" id="UP001159363">
    <property type="component" value="Chromosome 3"/>
</dbReference>
<evidence type="ECO:0000313" key="2">
    <source>
        <dbReference type="EMBL" id="KAJ8888965.1"/>
    </source>
</evidence>
<protein>
    <submittedName>
        <fullName evidence="2">Uncharacterized protein</fullName>
    </submittedName>
</protein>
<feature type="region of interest" description="Disordered" evidence="1">
    <location>
        <begin position="1"/>
        <end position="38"/>
    </location>
</feature>
<feature type="compositionally biased region" description="Basic and acidic residues" evidence="1">
    <location>
        <begin position="1"/>
        <end position="12"/>
    </location>
</feature>
<evidence type="ECO:0000313" key="3">
    <source>
        <dbReference type="Proteomes" id="UP001159363"/>
    </source>
</evidence>
<sequence length="709" mass="78006">MRAIEMRVEQCRNEGSGETGAPEKTRQPKASSGTIPTCRESNPVRLDLTCGNVSSMHGFNTTVSRHLLHFHPRSSQPNIGQKAVRVSIRSTPCSSGIPRRKLLTGRDQETAAAMRLGHLFLTTFAVKGCSRSRGPLPRDVPSWAPAPRSRTPLRVTDKVIPPTPQLRNVPPILDAGSPPPIRVKLVAMEQRQNSRIGDTGDPRENAPTSHIVRHDSQVGSDSIGNRIRLLPFLLVIVLSESSGVSSVAGDKKTGHKGFLGWEGLQKTCADWTASCSIELSLGEHHNSVFIIVTLRRVVDGDCTPVERLACSGDEARGKRARISLMAADGVSAARPQVNARPRRQPFVVDVSACRMTPPNKQHHATRRVGLLRGLRARFSAGVAFPNRVPTCTTHLPPGQTGFDSRAVLLPDFCMWESRWTMLVGRFYQGSPVSLALVFRRCSMHHYTLVGTQDLDAEKRGSDKGEGASRVKHAIAPKPRLSTGAQCYCRTMCTYEIFNGIVDACFVEERVFQTLGNAAHAPGQRLFTHRLPRHLYVQAAQLACSPPISDSSRRDLKRVANHSTAGFCGLSTVDACRCMRNEMEHHRNLEEMMSAFTPLLTYDREIFWRRDRGWLPDAFLPTFTRDVELLISAQKGEDGVGAMTELPGFLAPSAGNLRTLPEVTAVDVAVRVVKLPAQEHGWQFHLKGACAFNMLAQSPATSLLESSLQY</sequence>
<evidence type="ECO:0000256" key="1">
    <source>
        <dbReference type="SAM" id="MobiDB-lite"/>
    </source>
</evidence>
<organism evidence="2 3">
    <name type="scientific">Dryococelus australis</name>
    <dbReference type="NCBI Taxonomy" id="614101"/>
    <lineage>
        <taxon>Eukaryota</taxon>
        <taxon>Metazoa</taxon>
        <taxon>Ecdysozoa</taxon>
        <taxon>Arthropoda</taxon>
        <taxon>Hexapoda</taxon>
        <taxon>Insecta</taxon>
        <taxon>Pterygota</taxon>
        <taxon>Neoptera</taxon>
        <taxon>Polyneoptera</taxon>
        <taxon>Phasmatodea</taxon>
        <taxon>Verophasmatodea</taxon>
        <taxon>Anareolatae</taxon>
        <taxon>Phasmatidae</taxon>
        <taxon>Eurycanthinae</taxon>
        <taxon>Dryococelus</taxon>
    </lineage>
</organism>
<comment type="caution">
    <text evidence="2">The sequence shown here is derived from an EMBL/GenBank/DDBJ whole genome shotgun (WGS) entry which is preliminary data.</text>
</comment>
<dbReference type="EMBL" id="JARBHB010000003">
    <property type="protein sequence ID" value="KAJ8888965.1"/>
    <property type="molecule type" value="Genomic_DNA"/>
</dbReference>